<sequence length="433" mass="48046">MPQEPGARPRPADGVRVLNPRARVPLSFIIDDSTCLVNLAHFCIPQFAEVFPENYTQDWRSLPREIPDSFVRTFGEWCHEHGVKGKYSIVPYPACVGWIDREMPGWSRKELEESIDLVRTLMLPNWDIHPEMISHTWVINTKTGRPYEERTENYMENWGWSVGRSVDELADYLSYALRLLKNAGLPCEGVTTPGGFGSRALPQLAQATLESVRDVFGAEIPHYFRHLYTDDRSVAPRVEFASGLDGDDPRCVVSIIGCTGDWFGGWDGLTPGSVDQFITEDLKGGRLPEVIARGEPAILVCHWPGIYYNGEQIGFSIFKEVVARLEAGYDNLLWMKNSEIARYWAARELTAIEAGPTGVCFLAPYACPSFTVAIDGQRAGAPAFDRGGGAEPLREVAGPLRLESGTWCRADGGVIVCIDLPHGRSAVSWRAGA</sequence>
<dbReference type="EMBL" id="RYZH01000069">
    <property type="protein sequence ID" value="RUL82786.1"/>
    <property type="molecule type" value="Genomic_DNA"/>
</dbReference>
<organism evidence="1 2">
    <name type="scientific">Tautonia sociabilis</name>
    <dbReference type="NCBI Taxonomy" id="2080755"/>
    <lineage>
        <taxon>Bacteria</taxon>
        <taxon>Pseudomonadati</taxon>
        <taxon>Planctomycetota</taxon>
        <taxon>Planctomycetia</taxon>
        <taxon>Isosphaerales</taxon>
        <taxon>Isosphaeraceae</taxon>
        <taxon>Tautonia</taxon>
    </lineage>
</organism>
<keyword evidence="2" id="KW-1185">Reference proteome</keyword>
<dbReference type="OrthoDB" id="253462at2"/>
<protein>
    <submittedName>
        <fullName evidence="1">Uncharacterized protein</fullName>
    </submittedName>
</protein>
<evidence type="ECO:0000313" key="1">
    <source>
        <dbReference type="EMBL" id="RUL82786.1"/>
    </source>
</evidence>
<comment type="caution">
    <text evidence="1">The sequence shown here is derived from an EMBL/GenBank/DDBJ whole genome shotgun (WGS) entry which is preliminary data.</text>
</comment>
<proteinExistence type="predicted"/>
<accession>A0A432MDI8</accession>
<name>A0A432MDI8_9BACT</name>
<dbReference type="Proteomes" id="UP000280296">
    <property type="component" value="Unassembled WGS sequence"/>
</dbReference>
<gene>
    <name evidence="1" type="ORF">TsocGM_23300</name>
</gene>
<reference evidence="1 2" key="1">
    <citation type="submission" date="2018-12" db="EMBL/GenBank/DDBJ databases">
        <authorList>
            <person name="Toschakov S.V."/>
        </authorList>
    </citation>
    <scope>NUCLEOTIDE SEQUENCE [LARGE SCALE GENOMIC DNA]</scope>
    <source>
        <strain evidence="1 2">GM2012</strain>
    </source>
</reference>
<evidence type="ECO:0000313" key="2">
    <source>
        <dbReference type="Proteomes" id="UP000280296"/>
    </source>
</evidence>
<reference evidence="1 2" key="2">
    <citation type="submission" date="2019-01" db="EMBL/GenBank/DDBJ databases">
        <title>Tautonia sociabilis, a novel thermotolerant planctomycete of Isosphaeraceae family, isolated from a 4000 m deep subterranean habitat.</title>
        <authorList>
            <person name="Kovaleva O.L."/>
            <person name="Elcheninov A.G."/>
            <person name="Van Heerden E."/>
            <person name="Toshchakov S.V."/>
            <person name="Novikov A."/>
            <person name="Bonch-Osmolovskaya E.A."/>
            <person name="Kublanov I.V."/>
        </authorList>
    </citation>
    <scope>NUCLEOTIDE SEQUENCE [LARGE SCALE GENOMIC DNA]</scope>
    <source>
        <strain evidence="1 2">GM2012</strain>
    </source>
</reference>
<dbReference type="AlphaFoldDB" id="A0A432MDI8"/>